<dbReference type="GO" id="GO:0005675">
    <property type="term" value="C:transcription factor TFIIH holo complex"/>
    <property type="evidence" value="ECO:0007669"/>
    <property type="project" value="TreeGrafter"/>
</dbReference>
<evidence type="ECO:0000256" key="5">
    <source>
        <dbReference type="ARBA" id="ARBA00023163"/>
    </source>
</evidence>
<accession>A0A1D1VX04</accession>
<proteinExistence type="inferred from homology"/>
<evidence type="ECO:0000256" key="2">
    <source>
        <dbReference type="ARBA" id="ARBA00007470"/>
    </source>
</evidence>
<keyword evidence="7 8" id="KW-0539">Nucleus</keyword>
<evidence type="ECO:0000256" key="8">
    <source>
        <dbReference type="RuleBase" id="RU368032"/>
    </source>
</evidence>
<protein>
    <recommendedName>
        <fullName evidence="8">General transcription and DNA repair factor IIH subunit TFB5</fullName>
    </recommendedName>
</protein>
<dbReference type="Proteomes" id="UP000186922">
    <property type="component" value="Unassembled WGS sequence"/>
</dbReference>
<dbReference type="FunFam" id="3.30.70.1220:FF:000001">
    <property type="entry name" value="General transcription factor IIH subunit 5"/>
    <property type="match status" value="1"/>
</dbReference>
<comment type="subunit">
    <text evidence="8">Component of the 7-subunit TFIIH core complex.</text>
</comment>
<dbReference type="SMART" id="SM01395">
    <property type="entry name" value="Tbf5"/>
    <property type="match status" value="1"/>
</dbReference>
<keyword evidence="6 8" id="KW-0234">DNA repair</keyword>
<comment type="function">
    <text evidence="8">In NER, TFIIH acts by opening DNA around the lesion to allow the excision of the damaged oligonucleotide and its replacement by a new DNA fragment. In transcription, TFIIH has an essential role in transcription initiation. When the pre-initiation complex (PIC) has been established, TFIIH is required for promoter opening and promoter escape.</text>
</comment>
<dbReference type="OrthoDB" id="354at2759"/>
<organism evidence="9 10">
    <name type="scientific">Ramazzottius varieornatus</name>
    <name type="common">Water bear</name>
    <name type="synonym">Tardigrade</name>
    <dbReference type="NCBI Taxonomy" id="947166"/>
    <lineage>
        <taxon>Eukaryota</taxon>
        <taxon>Metazoa</taxon>
        <taxon>Ecdysozoa</taxon>
        <taxon>Tardigrada</taxon>
        <taxon>Eutardigrada</taxon>
        <taxon>Parachela</taxon>
        <taxon>Hypsibioidea</taxon>
        <taxon>Ramazzottiidae</taxon>
        <taxon>Ramazzottius</taxon>
    </lineage>
</organism>
<name>A0A1D1VX04_RAMVA</name>
<dbReference type="EMBL" id="BDGG01000012">
    <property type="protein sequence ID" value="GAV05456.1"/>
    <property type="molecule type" value="Genomic_DNA"/>
</dbReference>
<comment type="subcellular location">
    <subcellularLocation>
        <location evidence="1 8">Nucleus</location>
    </subcellularLocation>
</comment>
<evidence type="ECO:0000256" key="6">
    <source>
        <dbReference type="ARBA" id="ARBA00023204"/>
    </source>
</evidence>
<evidence type="ECO:0000313" key="10">
    <source>
        <dbReference type="Proteomes" id="UP000186922"/>
    </source>
</evidence>
<dbReference type="GO" id="GO:0000439">
    <property type="term" value="C:transcription factor TFIIH core complex"/>
    <property type="evidence" value="ECO:0007669"/>
    <property type="project" value="UniProtKB-UniRule"/>
</dbReference>
<keyword evidence="10" id="KW-1185">Reference proteome</keyword>
<dbReference type="GO" id="GO:0006294">
    <property type="term" value="P:nucleotide-excision repair, preincision complex assembly"/>
    <property type="evidence" value="ECO:0007669"/>
    <property type="project" value="TreeGrafter"/>
</dbReference>
<dbReference type="SUPFAM" id="SSF142897">
    <property type="entry name" value="TFB5-like"/>
    <property type="match status" value="1"/>
</dbReference>
<dbReference type="AlphaFoldDB" id="A0A1D1VX04"/>
<evidence type="ECO:0000256" key="7">
    <source>
        <dbReference type="ARBA" id="ARBA00023242"/>
    </source>
</evidence>
<dbReference type="STRING" id="947166.A0A1D1VX04"/>
<keyword evidence="4 8" id="KW-0805">Transcription regulation</keyword>
<comment type="caution">
    <text evidence="9">The sequence shown here is derived from an EMBL/GenBank/DDBJ whole genome shotgun (WGS) entry which is preliminary data.</text>
</comment>
<dbReference type="PANTHER" id="PTHR28580:SF1">
    <property type="entry name" value="GENERAL TRANSCRIPTION FACTOR IIH SUBUNIT 5"/>
    <property type="match status" value="1"/>
</dbReference>
<dbReference type="Pfam" id="PF06331">
    <property type="entry name" value="Tfb5"/>
    <property type="match status" value="1"/>
</dbReference>
<reference evidence="9 10" key="1">
    <citation type="journal article" date="2016" name="Nat. Commun.">
        <title>Extremotolerant tardigrade genome and improved radiotolerance of human cultured cells by tardigrade-unique protein.</title>
        <authorList>
            <person name="Hashimoto T."/>
            <person name="Horikawa D.D."/>
            <person name="Saito Y."/>
            <person name="Kuwahara H."/>
            <person name="Kozuka-Hata H."/>
            <person name="Shin-I T."/>
            <person name="Minakuchi Y."/>
            <person name="Ohishi K."/>
            <person name="Motoyama A."/>
            <person name="Aizu T."/>
            <person name="Enomoto A."/>
            <person name="Kondo K."/>
            <person name="Tanaka S."/>
            <person name="Hara Y."/>
            <person name="Koshikawa S."/>
            <person name="Sagara H."/>
            <person name="Miura T."/>
            <person name="Yokobori S."/>
            <person name="Miyagawa K."/>
            <person name="Suzuki Y."/>
            <person name="Kubo T."/>
            <person name="Oyama M."/>
            <person name="Kohara Y."/>
            <person name="Fujiyama A."/>
            <person name="Arakawa K."/>
            <person name="Katayama T."/>
            <person name="Toyoda A."/>
            <person name="Kunieda T."/>
        </authorList>
    </citation>
    <scope>NUCLEOTIDE SEQUENCE [LARGE SCALE GENOMIC DNA]</scope>
    <source>
        <strain evidence="9 10">YOKOZUNA-1</strain>
    </source>
</reference>
<evidence type="ECO:0000256" key="4">
    <source>
        <dbReference type="ARBA" id="ARBA00023015"/>
    </source>
</evidence>
<comment type="similarity">
    <text evidence="2 8">Belongs to the TFB5 family.</text>
</comment>
<evidence type="ECO:0000256" key="1">
    <source>
        <dbReference type="ARBA" id="ARBA00004123"/>
    </source>
</evidence>
<evidence type="ECO:0000313" key="9">
    <source>
        <dbReference type="EMBL" id="GAV05456.1"/>
    </source>
</evidence>
<dbReference type="InterPro" id="IPR035935">
    <property type="entry name" value="TFB5-like_sf"/>
</dbReference>
<dbReference type="Gene3D" id="3.30.70.1220">
    <property type="entry name" value="TFB5-like"/>
    <property type="match status" value="1"/>
</dbReference>
<keyword evidence="3 8" id="KW-0227">DNA damage</keyword>
<gene>
    <name evidence="9" type="primary">RvY_15588-1</name>
    <name evidence="9" type="synonym">RvY_15588.1</name>
    <name evidence="9" type="ORF">RvY_15588</name>
</gene>
<sequence>MVNVSKGVLVKCDPAMKQFLIFLDEKEELGKRFIIQDIDDEHLFISKDVQEMLKERLDSLMDKISISAGIKEGER</sequence>
<keyword evidence="5 8" id="KW-0804">Transcription</keyword>
<dbReference type="InterPro" id="IPR009400">
    <property type="entry name" value="TFIIH_TTDA/Tfb5"/>
</dbReference>
<dbReference type="GO" id="GO:0006367">
    <property type="term" value="P:transcription initiation at RNA polymerase II promoter"/>
    <property type="evidence" value="ECO:0007669"/>
    <property type="project" value="UniProtKB-UniRule"/>
</dbReference>
<evidence type="ECO:0000256" key="3">
    <source>
        <dbReference type="ARBA" id="ARBA00022763"/>
    </source>
</evidence>
<dbReference type="PANTHER" id="PTHR28580">
    <property type="entry name" value="GENERAL TRANSCRIPTION FACTOR IIH SUBUNIT 5"/>
    <property type="match status" value="1"/>
</dbReference>